<keyword evidence="2" id="KW-1185">Reference proteome</keyword>
<dbReference type="EMBL" id="NEVM01000001">
    <property type="protein sequence ID" value="OZI37964.1"/>
    <property type="molecule type" value="Genomic_DNA"/>
</dbReference>
<proteinExistence type="predicted"/>
<name>A0A261SKN1_9BORD</name>
<dbReference type="Proteomes" id="UP000216020">
    <property type="component" value="Unassembled WGS sequence"/>
</dbReference>
<evidence type="ECO:0000313" key="2">
    <source>
        <dbReference type="Proteomes" id="UP000216020"/>
    </source>
</evidence>
<evidence type="ECO:0000313" key="1">
    <source>
        <dbReference type="EMBL" id="OZI37964.1"/>
    </source>
</evidence>
<dbReference type="AlphaFoldDB" id="A0A261SKN1"/>
<sequence length="67" mass="7249">MRCDQVHTGDASEMRAGSRAYLQAQPPALCTDFSLRASPPQWPDEPGAFPIVALLSFHAKKAPTPRG</sequence>
<comment type="caution">
    <text evidence="1">The sequence shown here is derived from an EMBL/GenBank/DDBJ whole genome shotgun (WGS) entry which is preliminary data.</text>
</comment>
<accession>A0A261SKN1</accession>
<organism evidence="1 2">
    <name type="scientific">Bordetella genomosp. 10</name>
    <dbReference type="NCBI Taxonomy" id="1416804"/>
    <lineage>
        <taxon>Bacteria</taxon>
        <taxon>Pseudomonadati</taxon>
        <taxon>Pseudomonadota</taxon>
        <taxon>Betaproteobacteria</taxon>
        <taxon>Burkholderiales</taxon>
        <taxon>Alcaligenaceae</taxon>
        <taxon>Bordetella</taxon>
    </lineage>
</organism>
<protein>
    <submittedName>
        <fullName evidence="1">Uncharacterized protein</fullName>
    </submittedName>
</protein>
<reference evidence="2" key="1">
    <citation type="submission" date="2017-05" db="EMBL/GenBank/DDBJ databases">
        <title>Complete and WGS of Bordetella genogroups.</title>
        <authorList>
            <person name="Spilker T."/>
            <person name="Lipuma J."/>
        </authorList>
    </citation>
    <scope>NUCLEOTIDE SEQUENCE [LARGE SCALE GENOMIC DNA]</scope>
    <source>
        <strain evidence="2">AU16122</strain>
    </source>
</reference>
<gene>
    <name evidence="1" type="ORF">CAL29_06270</name>
</gene>